<accession>A0A0A9B1L6</accession>
<feature type="region of interest" description="Disordered" evidence="1">
    <location>
        <begin position="45"/>
        <end position="67"/>
    </location>
</feature>
<dbReference type="AlphaFoldDB" id="A0A0A9B1L6"/>
<evidence type="ECO:0000313" key="2">
    <source>
        <dbReference type="EMBL" id="JAD56028.1"/>
    </source>
</evidence>
<reference evidence="2" key="2">
    <citation type="journal article" date="2015" name="Data Brief">
        <title>Shoot transcriptome of the giant reed, Arundo donax.</title>
        <authorList>
            <person name="Barrero R.A."/>
            <person name="Guerrero F.D."/>
            <person name="Moolhuijzen P."/>
            <person name="Goolsby J.A."/>
            <person name="Tidwell J."/>
            <person name="Bellgard S.E."/>
            <person name="Bellgard M.I."/>
        </authorList>
    </citation>
    <scope>NUCLEOTIDE SEQUENCE</scope>
    <source>
        <tissue evidence="2">Shoot tissue taken approximately 20 cm above the soil surface</tissue>
    </source>
</reference>
<feature type="compositionally biased region" description="Basic and acidic residues" evidence="1">
    <location>
        <begin position="56"/>
        <end position="67"/>
    </location>
</feature>
<protein>
    <submittedName>
        <fullName evidence="2">Uncharacterized protein</fullName>
    </submittedName>
</protein>
<organism evidence="2">
    <name type="scientific">Arundo donax</name>
    <name type="common">Giant reed</name>
    <name type="synonym">Donax arundinaceus</name>
    <dbReference type="NCBI Taxonomy" id="35708"/>
    <lineage>
        <taxon>Eukaryota</taxon>
        <taxon>Viridiplantae</taxon>
        <taxon>Streptophyta</taxon>
        <taxon>Embryophyta</taxon>
        <taxon>Tracheophyta</taxon>
        <taxon>Spermatophyta</taxon>
        <taxon>Magnoliopsida</taxon>
        <taxon>Liliopsida</taxon>
        <taxon>Poales</taxon>
        <taxon>Poaceae</taxon>
        <taxon>PACMAD clade</taxon>
        <taxon>Arundinoideae</taxon>
        <taxon>Arundineae</taxon>
        <taxon>Arundo</taxon>
    </lineage>
</organism>
<dbReference type="EMBL" id="GBRH01241867">
    <property type="protein sequence ID" value="JAD56028.1"/>
    <property type="molecule type" value="Transcribed_RNA"/>
</dbReference>
<evidence type="ECO:0000256" key="1">
    <source>
        <dbReference type="SAM" id="MobiDB-lite"/>
    </source>
</evidence>
<proteinExistence type="predicted"/>
<name>A0A0A9B1L6_ARUDO</name>
<reference evidence="2" key="1">
    <citation type="submission" date="2014-09" db="EMBL/GenBank/DDBJ databases">
        <authorList>
            <person name="Magalhaes I.L.F."/>
            <person name="Oliveira U."/>
            <person name="Santos F.R."/>
            <person name="Vidigal T.H.D.A."/>
            <person name="Brescovit A.D."/>
            <person name="Santos A.J."/>
        </authorList>
    </citation>
    <scope>NUCLEOTIDE SEQUENCE</scope>
    <source>
        <tissue evidence="2">Shoot tissue taken approximately 20 cm above the soil surface</tissue>
    </source>
</reference>
<sequence length="67" mass="7769">MFLPLPTIIPITFPPSSQFLLPPHLSFIPILSWWCVERNREGNRREDQFLRGGRHGRGEREGGSRDP</sequence>